<dbReference type="PANTHER" id="PTHR43180">
    <property type="entry name" value="3-OXOACYL-(ACYL-CARRIER-PROTEIN) REDUCTASE (AFU_ORTHOLOGUE AFUA_6G11210)"/>
    <property type="match status" value="1"/>
</dbReference>
<dbReference type="InterPro" id="IPR036291">
    <property type="entry name" value="NAD(P)-bd_dom_sf"/>
</dbReference>
<evidence type="ECO:0000256" key="2">
    <source>
        <dbReference type="ARBA" id="ARBA00023002"/>
    </source>
</evidence>
<keyword evidence="2" id="KW-0560">Oxidoreductase</keyword>
<evidence type="ECO:0000313" key="3">
    <source>
        <dbReference type="EMBL" id="MDA0166228.1"/>
    </source>
</evidence>
<dbReference type="EMBL" id="JAPDOD010000061">
    <property type="protein sequence ID" value="MDA0166228.1"/>
    <property type="molecule type" value="Genomic_DNA"/>
</dbReference>
<keyword evidence="4" id="KW-1185">Reference proteome</keyword>
<evidence type="ECO:0000313" key="4">
    <source>
        <dbReference type="Proteomes" id="UP001149140"/>
    </source>
</evidence>
<dbReference type="InterPro" id="IPR002347">
    <property type="entry name" value="SDR_fam"/>
</dbReference>
<comment type="caution">
    <text evidence="3">The sequence shown here is derived from an EMBL/GenBank/DDBJ whole genome shotgun (WGS) entry which is preliminary data.</text>
</comment>
<dbReference type="Proteomes" id="UP001149140">
    <property type="component" value="Unassembled WGS sequence"/>
</dbReference>
<accession>A0A9X3SAP6</accession>
<dbReference type="PANTHER" id="PTHR43180:SF66">
    <property type="entry name" value="SHORT-CHAIN DEHYDROGENASE_REDUCTASE FAMILY PROTEIN"/>
    <property type="match status" value="1"/>
</dbReference>
<dbReference type="Pfam" id="PF00106">
    <property type="entry name" value="adh_short"/>
    <property type="match status" value="1"/>
</dbReference>
<dbReference type="AlphaFoldDB" id="A0A9X3SAP6"/>
<dbReference type="CDD" id="cd05233">
    <property type="entry name" value="SDR_c"/>
    <property type="match status" value="1"/>
</dbReference>
<organism evidence="3 4">
    <name type="scientific">Solirubrobacter ginsenosidimutans</name>
    <dbReference type="NCBI Taxonomy" id="490573"/>
    <lineage>
        <taxon>Bacteria</taxon>
        <taxon>Bacillati</taxon>
        <taxon>Actinomycetota</taxon>
        <taxon>Thermoleophilia</taxon>
        <taxon>Solirubrobacterales</taxon>
        <taxon>Solirubrobacteraceae</taxon>
        <taxon>Solirubrobacter</taxon>
    </lineage>
</organism>
<dbReference type="Gene3D" id="3.40.50.720">
    <property type="entry name" value="NAD(P)-binding Rossmann-like Domain"/>
    <property type="match status" value="1"/>
</dbReference>
<name>A0A9X3SAP6_9ACTN</name>
<dbReference type="InterPro" id="IPR020904">
    <property type="entry name" value="Sc_DH/Rdtase_CS"/>
</dbReference>
<proteinExistence type="inferred from homology"/>
<dbReference type="PRINTS" id="PR00081">
    <property type="entry name" value="GDHRDH"/>
</dbReference>
<comment type="similarity">
    <text evidence="1">Belongs to the short-chain dehydrogenases/reductases (SDR) family.</text>
</comment>
<sequence>MDVAGKVVVVTGGASGIGRALVYRFADEGAKGIVVADLDQEGATDVATDLDNAIAVGCDVGDPAHADVLISAAEQSFGPVDLFCANAGVAVGVDLASPADWDLALNVNVRAHIAAAQRLIPGWLERKNGYFLATASAAGIASQIGSAPYAVTKHAAVAFAEWLSITYGAKGVGVSCLCPMGVNTPLLNDGLGGEDGLGFRVVTAAAPVLEPDDVADAVIDGLADETFLILPHPEVLEFLQRKASDYDRWLAGMRRLQARVEEPPRPRD</sequence>
<dbReference type="PROSITE" id="PS00061">
    <property type="entry name" value="ADH_SHORT"/>
    <property type="match status" value="1"/>
</dbReference>
<gene>
    <name evidence="3" type="ORF">OM076_38540</name>
</gene>
<protein>
    <submittedName>
        <fullName evidence="3">SDR family oxidoreductase</fullName>
    </submittedName>
</protein>
<evidence type="ECO:0000256" key="1">
    <source>
        <dbReference type="ARBA" id="ARBA00006484"/>
    </source>
</evidence>
<dbReference type="GO" id="GO:0016491">
    <property type="term" value="F:oxidoreductase activity"/>
    <property type="evidence" value="ECO:0007669"/>
    <property type="project" value="UniProtKB-KW"/>
</dbReference>
<dbReference type="RefSeq" id="WP_270045485.1">
    <property type="nucleotide sequence ID" value="NZ_JAPDOD010000061.1"/>
</dbReference>
<reference evidence="3" key="1">
    <citation type="submission" date="2022-10" db="EMBL/GenBank/DDBJ databases">
        <title>The WGS of Solirubrobacter ginsenosidimutans DSM 21036.</title>
        <authorList>
            <person name="Jiang Z."/>
        </authorList>
    </citation>
    <scope>NUCLEOTIDE SEQUENCE</scope>
    <source>
        <strain evidence="3">DSM 21036</strain>
    </source>
</reference>
<dbReference type="SUPFAM" id="SSF51735">
    <property type="entry name" value="NAD(P)-binding Rossmann-fold domains"/>
    <property type="match status" value="1"/>
</dbReference>